<dbReference type="Proteomes" id="UP001152795">
    <property type="component" value="Unassembled WGS sequence"/>
</dbReference>
<reference evidence="1" key="1">
    <citation type="submission" date="2020-04" db="EMBL/GenBank/DDBJ databases">
        <authorList>
            <person name="Alioto T."/>
            <person name="Alioto T."/>
            <person name="Gomez Garrido J."/>
        </authorList>
    </citation>
    <scope>NUCLEOTIDE SEQUENCE</scope>
    <source>
        <strain evidence="1">A484AB</strain>
    </source>
</reference>
<sequence length="87" mass="10253">MPFYYACTLHTFLVHHVTSAWDFCENLLGRGNILRKALLYFSQDRVIFVIRVPHPGYFCRVHKKRGKALHIYPSWIYNSLRKGSAIL</sequence>
<organism evidence="1 2">
    <name type="scientific">Paramuricea clavata</name>
    <name type="common">Red gorgonian</name>
    <name type="synonym">Violescent sea-whip</name>
    <dbReference type="NCBI Taxonomy" id="317549"/>
    <lineage>
        <taxon>Eukaryota</taxon>
        <taxon>Metazoa</taxon>
        <taxon>Cnidaria</taxon>
        <taxon>Anthozoa</taxon>
        <taxon>Octocorallia</taxon>
        <taxon>Malacalcyonacea</taxon>
        <taxon>Plexauridae</taxon>
        <taxon>Paramuricea</taxon>
    </lineage>
</organism>
<keyword evidence="2" id="KW-1185">Reference proteome</keyword>
<accession>A0A7D9EJT6</accession>
<evidence type="ECO:0000313" key="1">
    <source>
        <dbReference type="EMBL" id="CAB4008969.1"/>
    </source>
</evidence>
<name>A0A7D9EJT6_PARCT</name>
<proteinExistence type="predicted"/>
<gene>
    <name evidence="1" type="ORF">PACLA_8A072423</name>
</gene>
<evidence type="ECO:0000313" key="2">
    <source>
        <dbReference type="Proteomes" id="UP001152795"/>
    </source>
</evidence>
<dbReference type="AlphaFoldDB" id="A0A7D9EJT6"/>
<protein>
    <submittedName>
        <fullName evidence="1">Uncharacterized protein</fullName>
    </submittedName>
</protein>
<dbReference type="EMBL" id="CACRXK020006285">
    <property type="protein sequence ID" value="CAB4008969.1"/>
    <property type="molecule type" value="Genomic_DNA"/>
</dbReference>
<comment type="caution">
    <text evidence="1">The sequence shown here is derived from an EMBL/GenBank/DDBJ whole genome shotgun (WGS) entry which is preliminary data.</text>
</comment>